<reference evidence="4 5" key="1">
    <citation type="journal article" date="2015" name="Sci. Rep.">
        <title>Genome of the facultative scuticociliatosis pathogen Pseudocohnilembus persalinus provides insight into its virulence through horizontal gene transfer.</title>
        <authorList>
            <person name="Xiong J."/>
            <person name="Wang G."/>
            <person name="Cheng J."/>
            <person name="Tian M."/>
            <person name="Pan X."/>
            <person name="Warren A."/>
            <person name="Jiang C."/>
            <person name="Yuan D."/>
            <person name="Miao W."/>
        </authorList>
    </citation>
    <scope>NUCLEOTIDE SEQUENCE [LARGE SCALE GENOMIC DNA]</scope>
    <source>
        <strain evidence="4">36N120E</strain>
    </source>
</reference>
<evidence type="ECO:0000313" key="4">
    <source>
        <dbReference type="EMBL" id="KRX03978.1"/>
    </source>
</evidence>
<dbReference type="InterPro" id="IPR050896">
    <property type="entry name" value="Mito_lipid_metab_GTPase"/>
</dbReference>
<dbReference type="Gene3D" id="3.40.50.300">
    <property type="entry name" value="P-loop containing nucleotide triphosphate hydrolases"/>
    <property type="match status" value="1"/>
</dbReference>
<evidence type="ECO:0000313" key="5">
    <source>
        <dbReference type="Proteomes" id="UP000054937"/>
    </source>
</evidence>
<feature type="domain" description="G" evidence="2">
    <location>
        <begin position="441"/>
        <end position="497"/>
    </location>
</feature>
<keyword evidence="5" id="KW-1185">Reference proteome</keyword>
<feature type="compositionally biased region" description="Low complexity" evidence="1">
    <location>
        <begin position="202"/>
        <end position="211"/>
    </location>
</feature>
<dbReference type="PANTHER" id="PTHR46434">
    <property type="entry name" value="GENETIC INTERACTOR OF PROHIBITINS 3, MITOCHONDRIAL"/>
    <property type="match status" value="1"/>
</dbReference>
<dbReference type="Pfam" id="PF21516">
    <property type="entry name" value="YqeH-like_C"/>
    <property type="match status" value="1"/>
</dbReference>
<accession>A0A0V0QPG6</accession>
<evidence type="ECO:0000259" key="2">
    <source>
        <dbReference type="Pfam" id="PF01926"/>
    </source>
</evidence>
<sequence>MFKYSKLVSKFSSNQTQEPNSILREMEVQDYLQKNKNKMRCNGCGVKLQIENQQDLGFIKEEKMLDILRHNLFLKEKLDNYFIDVPNNYSEQNQSSQNFIKSLLLDQKDKISHSKTGQVQLEDLDLIMEMDAKQQNYEVSKQKLKEFKKLPIKCERCINLIGYNQDIYEQEQREQENEKNQEKEFENNDLEEQLQFQKEKQTQQQNNQKYMDQQEKKNQEHLTKQKNVELFLEKLFAKIKKKSTILFVVDSTDIFGTLNLELLKYCFLNRLKVILILNKFDVLNENYTQLNLIKHIIKKKLQNDKSINQARIKNRQFDQSEEQIDENVIQMDASSFIEEIFFVSSQTGDGFKGFINYIKNVKQQAIQQKNSRWSKNFYVVGYTNSGKSSFINMLNKMTNKYSKKETLILKQDSILKSIMGEKLENWQENTNIYNDFDENQATSDFATVSSIPNTTLDIIRIHNEALKIEMYDTPGIPNFQMLSSQFESVNDSKMLVINKTIQPKTFLIKENLTLFIGGLMRIDFASGLEQGINIVFFGSNHIGGHITKTEKANQVYIKQYGQILSPVLKKDPSKIKFQKHQIKISFNHKGVGNQDLEVFGLGWFSFCNTFAQDQDCYLTVYLPENVKFEVRQSIFRFQKELLNQRLKTRTIKTNQNVKQMKKVQSHKQQKVQNLKNLKNQ</sequence>
<protein>
    <submittedName>
        <fullName evidence="4">p-loop containing nucleoside triphosphate hydrolase</fullName>
    </submittedName>
</protein>
<keyword evidence="4" id="KW-0378">Hydrolase</keyword>
<dbReference type="AlphaFoldDB" id="A0A0V0QPG6"/>
<name>A0A0V0QPG6_PSEPJ</name>
<organism evidence="4 5">
    <name type="scientific">Pseudocohnilembus persalinus</name>
    <name type="common">Ciliate</name>
    <dbReference type="NCBI Taxonomy" id="266149"/>
    <lineage>
        <taxon>Eukaryota</taxon>
        <taxon>Sar</taxon>
        <taxon>Alveolata</taxon>
        <taxon>Ciliophora</taxon>
        <taxon>Intramacronucleata</taxon>
        <taxon>Oligohymenophorea</taxon>
        <taxon>Scuticociliatia</taxon>
        <taxon>Philasterida</taxon>
        <taxon>Pseudocohnilembidae</taxon>
        <taxon>Pseudocohnilembus</taxon>
    </lineage>
</organism>
<comment type="caution">
    <text evidence="4">The sequence shown here is derived from an EMBL/GenBank/DDBJ whole genome shotgun (WGS) entry which is preliminary data.</text>
</comment>
<dbReference type="Proteomes" id="UP000054937">
    <property type="component" value="Unassembled WGS sequence"/>
</dbReference>
<dbReference type="InterPro" id="IPR048422">
    <property type="entry name" value="NOA1/YqeH-like_C"/>
</dbReference>
<dbReference type="GO" id="GO:0005525">
    <property type="term" value="F:GTP binding"/>
    <property type="evidence" value="ECO:0007669"/>
    <property type="project" value="InterPro"/>
</dbReference>
<dbReference type="Pfam" id="PF01926">
    <property type="entry name" value="MMR_HSR1"/>
    <property type="match status" value="1"/>
</dbReference>
<feature type="region of interest" description="Disordered" evidence="1">
    <location>
        <begin position="196"/>
        <end position="219"/>
    </location>
</feature>
<dbReference type="EMBL" id="LDAU01000122">
    <property type="protein sequence ID" value="KRX03978.1"/>
    <property type="molecule type" value="Genomic_DNA"/>
</dbReference>
<dbReference type="InParanoid" id="A0A0V0QPG6"/>
<dbReference type="InterPro" id="IPR006073">
    <property type="entry name" value="GTP-bd"/>
</dbReference>
<gene>
    <name evidence="4" type="ORF">PPERSA_12425</name>
</gene>
<dbReference type="GO" id="GO:0016787">
    <property type="term" value="F:hydrolase activity"/>
    <property type="evidence" value="ECO:0007669"/>
    <property type="project" value="UniProtKB-KW"/>
</dbReference>
<evidence type="ECO:0000259" key="3">
    <source>
        <dbReference type="Pfam" id="PF21516"/>
    </source>
</evidence>
<proteinExistence type="predicted"/>
<feature type="domain" description="NOA1/YqeH-like C-terminal" evidence="3">
    <location>
        <begin position="534"/>
        <end position="634"/>
    </location>
</feature>
<dbReference type="InterPro" id="IPR027417">
    <property type="entry name" value="P-loop_NTPase"/>
</dbReference>
<dbReference type="GO" id="GO:0005739">
    <property type="term" value="C:mitochondrion"/>
    <property type="evidence" value="ECO:0007669"/>
    <property type="project" value="TreeGrafter"/>
</dbReference>
<dbReference type="SUPFAM" id="SSF52540">
    <property type="entry name" value="P-loop containing nucleoside triphosphate hydrolases"/>
    <property type="match status" value="1"/>
</dbReference>
<dbReference type="OrthoDB" id="1696305at2759"/>
<dbReference type="PANTHER" id="PTHR46434:SF1">
    <property type="entry name" value="GENETIC INTERACTOR OF PROHIBITINS 3, MITOCHONDRIAL"/>
    <property type="match status" value="1"/>
</dbReference>
<evidence type="ECO:0000256" key="1">
    <source>
        <dbReference type="SAM" id="MobiDB-lite"/>
    </source>
</evidence>